<keyword evidence="1" id="KW-1133">Transmembrane helix</keyword>
<dbReference type="HOGENOM" id="CLU_032027_0_0_0"/>
<gene>
    <name evidence="2" type="ordered locus">Deide_17120</name>
</gene>
<proteinExistence type="predicted"/>
<sequence length="324" mass="33429">MDALELLQLNLLSPMVLAFVLGVVAVLVRSDLRLPEELYTVLSIYLLFAIGLKGGAELSVTPLGEVILPALATVALGILFPILAYGVLRRVGRMSVADSAAVAAHYGSVSAVTFTAVITTMAALRVPVEGFMPALLALMEAPAIVVALTIARSRMPGAAPGGLGEVWREILTGRSLFVLIGGLVVGLLSGKAGLAQVAPFFVEPFRGALVLFLLEMGTVAAARIRDLRKVGPFLVAFGILTPIVFGFVGVVAGTLSGLSLGGTTVMAVMAASASYIAAPAAVRIALPQANPAYYLGSSLGVTFPFNLSIGIPLYYAMAQAFQGG</sequence>
<feature type="transmembrane region" description="Helical" evidence="1">
    <location>
        <begin position="204"/>
        <end position="222"/>
    </location>
</feature>
<feature type="transmembrane region" description="Helical" evidence="1">
    <location>
        <begin position="100"/>
        <end position="124"/>
    </location>
</feature>
<reference evidence="2 3" key="1">
    <citation type="journal article" date="2009" name="PLoS Genet.">
        <title>Alliance of proteomics and genomics to unravel the specificities of Sahara bacterium Deinococcus deserti.</title>
        <authorList>
            <person name="de Groot A."/>
            <person name="Dulermo R."/>
            <person name="Ortet P."/>
            <person name="Blanchard L."/>
            <person name="Guerin P."/>
            <person name="Fernandez B."/>
            <person name="Vacherie B."/>
            <person name="Dossat C."/>
            <person name="Jolivet E."/>
            <person name="Siguier P."/>
            <person name="Chandler M."/>
            <person name="Barakat M."/>
            <person name="Dedieu A."/>
            <person name="Barbe V."/>
            <person name="Heulin T."/>
            <person name="Sommer S."/>
            <person name="Achouak W."/>
            <person name="Armengaud J."/>
        </authorList>
    </citation>
    <scope>NUCLEOTIDE SEQUENCE [LARGE SCALE GENOMIC DNA]</scope>
    <source>
        <strain evidence="3">DSM 17065 / CIP 109153 / LMG 22923 / VCD115</strain>
    </source>
</reference>
<feature type="transmembrane region" description="Helical" evidence="1">
    <location>
        <begin position="130"/>
        <end position="151"/>
    </location>
</feature>
<feature type="transmembrane region" description="Helical" evidence="1">
    <location>
        <begin position="234"/>
        <end position="258"/>
    </location>
</feature>
<dbReference type="STRING" id="546414.Deide_17120"/>
<dbReference type="InterPro" id="IPR010293">
    <property type="entry name" value="Sbt_1"/>
</dbReference>
<name>C1CWW5_DEIDV</name>
<organism evidence="2 3">
    <name type="scientific">Deinococcus deserti (strain DSM 17065 / CIP 109153 / LMG 22923 / VCD115)</name>
    <dbReference type="NCBI Taxonomy" id="546414"/>
    <lineage>
        <taxon>Bacteria</taxon>
        <taxon>Thermotogati</taxon>
        <taxon>Deinococcota</taxon>
        <taxon>Deinococci</taxon>
        <taxon>Deinococcales</taxon>
        <taxon>Deinococcaceae</taxon>
        <taxon>Deinococcus</taxon>
    </lineage>
</organism>
<keyword evidence="1" id="KW-0472">Membrane</keyword>
<dbReference type="PANTHER" id="PTHR40400:SF1">
    <property type="entry name" value="SLR1512 PROTEIN"/>
    <property type="match status" value="1"/>
</dbReference>
<feature type="transmembrane region" description="Helical" evidence="1">
    <location>
        <begin position="176"/>
        <end position="198"/>
    </location>
</feature>
<evidence type="ECO:0000256" key="1">
    <source>
        <dbReference type="SAM" id="Phobius"/>
    </source>
</evidence>
<dbReference type="Pfam" id="PF05982">
    <property type="entry name" value="Sbt_1"/>
    <property type="match status" value="1"/>
</dbReference>
<feature type="transmembrane region" description="Helical" evidence="1">
    <location>
        <begin position="66"/>
        <end position="88"/>
    </location>
</feature>
<dbReference type="EMBL" id="CP001114">
    <property type="protein sequence ID" value="ACO46682.2"/>
    <property type="molecule type" value="Genomic_DNA"/>
</dbReference>
<accession>C1CWW5</accession>
<dbReference type="PANTHER" id="PTHR40400">
    <property type="entry name" value="SLR1512 PROTEIN"/>
    <property type="match status" value="1"/>
</dbReference>
<protein>
    <recommendedName>
        <fullName evidence="4">Sodium-dependent bicarbonate transport family permease</fullName>
    </recommendedName>
</protein>
<evidence type="ECO:0000313" key="3">
    <source>
        <dbReference type="Proteomes" id="UP000002208"/>
    </source>
</evidence>
<dbReference type="PaxDb" id="546414-Deide_17120"/>
<feature type="transmembrane region" description="Helical" evidence="1">
    <location>
        <begin position="6"/>
        <end position="28"/>
    </location>
</feature>
<dbReference type="Proteomes" id="UP000002208">
    <property type="component" value="Chromosome"/>
</dbReference>
<keyword evidence="3" id="KW-1185">Reference proteome</keyword>
<evidence type="ECO:0008006" key="4">
    <source>
        <dbReference type="Google" id="ProtNLM"/>
    </source>
</evidence>
<feature type="transmembrane region" description="Helical" evidence="1">
    <location>
        <begin position="40"/>
        <end position="60"/>
    </location>
</feature>
<evidence type="ECO:0000313" key="2">
    <source>
        <dbReference type="EMBL" id="ACO46682.2"/>
    </source>
</evidence>
<dbReference type="eggNOG" id="COG3329">
    <property type="taxonomic scope" value="Bacteria"/>
</dbReference>
<feature type="transmembrane region" description="Helical" evidence="1">
    <location>
        <begin position="293"/>
        <end position="315"/>
    </location>
</feature>
<feature type="transmembrane region" description="Helical" evidence="1">
    <location>
        <begin position="264"/>
        <end position="286"/>
    </location>
</feature>
<dbReference type="AlphaFoldDB" id="C1CWW5"/>
<dbReference type="KEGG" id="ddr:Deide_17120"/>
<keyword evidence="1" id="KW-0812">Transmembrane</keyword>